<sequence>MNRTLRRSAVVVLAAVALVLAGCAAPAGDAPSPSATAEQGTVSGELTVYAAASLSGAFDAIAEAFVAENPDVSVSPVYDGSSTLVTQILEGAPADVFASADEANMDKAADVAVAPTLFASNTLVIAVPAGNPGGVETLADLADVTTVLCAPEVPCGAASAKLLTAAGVTVEAASLEQNVTAVLTKVAASEADAGLVYATDVIGREDVEVIVPDGAGEVVNHYPIAALSDAPNAEAADAFVAFVLSEAGQKILADFGFGAP</sequence>
<keyword evidence="4" id="KW-0500">Molybdenum</keyword>
<dbReference type="GO" id="GO:0046872">
    <property type="term" value="F:metal ion binding"/>
    <property type="evidence" value="ECO:0007669"/>
    <property type="project" value="UniProtKB-KW"/>
</dbReference>
<dbReference type="AlphaFoldDB" id="A0A543BBK5"/>
<comment type="caution">
    <text evidence="6">The sequence shown here is derived from an EMBL/GenBank/DDBJ whole genome shotgun (WGS) entry which is preliminary data.</text>
</comment>
<gene>
    <name evidence="6" type="ORF">FB560_3692</name>
</gene>
<dbReference type="PROSITE" id="PS51257">
    <property type="entry name" value="PROKAR_LIPOPROTEIN"/>
    <property type="match status" value="1"/>
</dbReference>
<feature type="binding site" evidence="4">
    <location>
        <position position="53"/>
    </location>
    <ligand>
        <name>molybdate</name>
        <dbReference type="ChEBI" id="CHEBI:36264"/>
    </ligand>
</feature>
<protein>
    <submittedName>
        <fullName evidence="6">Molybdate transport system substrate-binding protein</fullName>
    </submittedName>
</protein>
<dbReference type="InterPro" id="IPR005950">
    <property type="entry name" value="ModA"/>
</dbReference>
<evidence type="ECO:0000256" key="5">
    <source>
        <dbReference type="SAM" id="SignalP"/>
    </source>
</evidence>
<feature type="binding site" evidence="4">
    <location>
        <position position="81"/>
    </location>
    <ligand>
        <name>molybdate</name>
        <dbReference type="ChEBI" id="CHEBI:36264"/>
    </ligand>
</feature>
<dbReference type="EMBL" id="VFOX01000002">
    <property type="protein sequence ID" value="TQL82208.1"/>
    <property type="molecule type" value="Genomic_DNA"/>
</dbReference>
<evidence type="ECO:0000256" key="2">
    <source>
        <dbReference type="ARBA" id="ARBA00022723"/>
    </source>
</evidence>
<keyword evidence="3 5" id="KW-0732">Signal</keyword>
<dbReference type="RefSeq" id="WP_141874140.1">
    <property type="nucleotide sequence ID" value="NZ_VFOX01000002.1"/>
</dbReference>
<dbReference type="NCBIfam" id="TIGR01256">
    <property type="entry name" value="modA"/>
    <property type="match status" value="1"/>
</dbReference>
<evidence type="ECO:0000313" key="6">
    <source>
        <dbReference type="EMBL" id="TQL82208.1"/>
    </source>
</evidence>
<dbReference type="SUPFAM" id="SSF53850">
    <property type="entry name" value="Periplasmic binding protein-like II"/>
    <property type="match status" value="1"/>
</dbReference>
<accession>A0A543BBK5</accession>
<evidence type="ECO:0000256" key="4">
    <source>
        <dbReference type="PIRSR" id="PIRSR004846-1"/>
    </source>
</evidence>
<evidence type="ECO:0000256" key="1">
    <source>
        <dbReference type="ARBA" id="ARBA00009175"/>
    </source>
</evidence>
<name>A0A543BBK5_9MICO</name>
<dbReference type="PANTHER" id="PTHR30632">
    <property type="entry name" value="MOLYBDATE-BINDING PERIPLASMIC PROTEIN"/>
    <property type="match status" value="1"/>
</dbReference>
<feature type="binding site" evidence="4">
    <location>
        <position position="197"/>
    </location>
    <ligand>
        <name>molybdate</name>
        <dbReference type="ChEBI" id="CHEBI:36264"/>
    </ligand>
</feature>
<dbReference type="PIRSF" id="PIRSF004846">
    <property type="entry name" value="ModA"/>
    <property type="match status" value="1"/>
</dbReference>
<dbReference type="PANTHER" id="PTHR30632:SF0">
    <property type="entry name" value="SULFATE-BINDING PROTEIN"/>
    <property type="match status" value="1"/>
</dbReference>
<dbReference type="Gene3D" id="3.40.190.10">
    <property type="entry name" value="Periplasmic binding protein-like II"/>
    <property type="match status" value="2"/>
</dbReference>
<dbReference type="Pfam" id="PF13531">
    <property type="entry name" value="SBP_bac_11"/>
    <property type="match status" value="1"/>
</dbReference>
<dbReference type="GO" id="GO:0030973">
    <property type="term" value="F:molybdate ion binding"/>
    <property type="evidence" value="ECO:0007669"/>
    <property type="project" value="TreeGrafter"/>
</dbReference>
<feature type="binding site" evidence="4">
    <location>
        <position position="179"/>
    </location>
    <ligand>
        <name>molybdate</name>
        <dbReference type="ChEBI" id="CHEBI:36264"/>
    </ligand>
</feature>
<reference evidence="6 7" key="1">
    <citation type="submission" date="2019-06" db="EMBL/GenBank/DDBJ databases">
        <title>Sequencing the genomes of 1000 actinobacteria strains.</title>
        <authorList>
            <person name="Klenk H.-P."/>
        </authorList>
    </citation>
    <scope>NUCLEOTIDE SEQUENCE [LARGE SCALE GENOMIC DNA]</scope>
    <source>
        <strain evidence="6 7">DSM 20169</strain>
    </source>
</reference>
<evidence type="ECO:0000256" key="3">
    <source>
        <dbReference type="ARBA" id="ARBA00022729"/>
    </source>
</evidence>
<dbReference type="OrthoDB" id="9785015at2"/>
<feature type="chain" id="PRO_5022055825" evidence="5">
    <location>
        <begin position="28"/>
        <end position="260"/>
    </location>
</feature>
<dbReference type="GO" id="GO:0015689">
    <property type="term" value="P:molybdate ion transport"/>
    <property type="evidence" value="ECO:0007669"/>
    <property type="project" value="InterPro"/>
</dbReference>
<keyword evidence="7" id="KW-1185">Reference proteome</keyword>
<organism evidence="6 7">
    <name type="scientific">Microbacterium saperdae</name>
    <dbReference type="NCBI Taxonomy" id="69368"/>
    <lineage>
        <taxon>Bacteria</taxon>
        <taxon>Bacillati</taxon>
        <taxon>Actinomycetota</taxon>
        <taxon>Actinomycetes</taxon>
        <taxon>Micrococcales</taxon>
        <taxon>Microbacteriaceae</taxon>
        <taxon>Microbacterium</taxon>
    </lineage>
</organism>
<proteinExistence type="inferred from homology"/>
<dbReference type="Proteomes" id="UP000317209">
    <property type="component" value="Unassembled WGS sequence"/>
</dbReference>
<dbReference type="InterPro" id="IPR050682">
    <property type="entry name" value="ModA/WtpA"/>
</dbReference>
<keyword evidence="2 4" id="KW-0479">Metal-binding</keyword>
<evidence type="ECO:0000313" key="7">
    <source>
        <dbReference type="Proteomes" id="UP000317209"/>
    </source>
</evidence>
<feature type="signal peptide" evidence="5">
    <location>
        <begin position="1"/>
        <end position="27"/>
    </location>
</feature>
<comment type="similarity">
    <text evidence="1">Belongs to the bacterial solute-binding protein ModA family.</text>
</comment>